<keyword evidence="2" id="KW-1185">Reference proteome</keyword>
<dbReference type="Proteomes" id="UP000245626">
    <property type="component" value="Unassembled WGS sequence"/>
</dbReference>
<dbReference type="EMBL" id="KZ819755">
    <property type="protein sequence ID" value="PWN52840.1"/>
    <property type="molecule type" value="Genomic_DNA"/>
</dbReference>
<name>A0ACD0P407_9BASI</name>
<sequence length="459" mass="50914">MSAWKRGTEAPMDTSPPGPRKRSIFECQSPELLHPTADLAPNPHHPHLSPSAPFLFHCHPSTAEALVDVEMASLTPPSNRIDSNPLLPHSNEEPKHHPPKDSLLDVSFENQSTPTKSQNMDPPHQASSKEDVNQRKINSSAVSRVRRSRSLKSTQPATRTRKGGAALSKLADPLDDQDQESDSSDQDDGQERSSITKYAINYFIPQAMQQHGGNGKSADPGRSAGVDHLDWPELLLGYAQFIFNASILVAFLYLLYGVVRTVQQDVAEKVREYEIDILRDITACAKSYADNRCGTSLQAPALAAACQGWERCSARDPAVVGRARVTAETFADILNGFVDAVSWKSMVFTLLTLAIGVRATNSTLSFFRVRSRRHHQSDHRADGQRNFQSGHSGVPPQIYPNYAMPYIYPHHGWDSINAPPATPARKRFARSKDVIDEDGHEKPTMEPREVKDSKASRWF</sequence>
<reference evidence="1 2" key="1">
    <citation type="journal article" date="2018" name="Mol. Biol. Evol.">
        <title>Broad Genomic Sampling Reveals a Smut Pathogenic Ancestry of the Fungal Clade Ustilaginomycotina.</title>
        <authorList>
            <person name="Kijpornyongpan T."/>
            <person name="Mondo S.J."/>
            <person name="Barry K."/>
            <person name="Sandor L."/>
            <person name="Lee J."/>
            <person name="Lipzen A."/>
            <person name="Pangilinan J."/>
            <person name="LaButti K."/>
            <person name="Hainaut M."/>
            <person name="Henrissat B."/>
            <person name="Grigoriev I.V."/>
            <person name="Spatafora J.W."/>
            <person name="Aime M.C."/>
        </authorList>
    </citation>
    <scope>NUCLEOTIDE SEQUENCE [LARGE SCALE GENOMIC DNA]</scope>
    <source>
        <strain evidence="1 2">SA 807</strain>
    </source>
</reference>
<protein>
    <submittedName>
        <fullName evidence="1">Uncharacterized protein</fullName>
    </submittedName>
</protein>
<evidence type="ECO:0000313" key="1">
    <source>
        <dbReference type="EMBL" id="PWN52840.1"/>
    </source>
</evidence>
<gene>
    <name evidence="1" type="ORF">IE53DRAFT_339840</name>
</gene>
<organism evidence="1 2">
    <name type="scientific">Violaceomyces palustris</name>
    <dbReference type="NCBI Taxonomy" id="1673888"/>
    <lineage>
        <taxon>Eukaryota</taxon>
        <taxon>Fungi</taxon>
        <taxon>Dikarya</taxon>
        <taxon>Basidiomycota</taxon>
        <taxon>Ustilaginomycotina</taxon>
        <taxon>Ustilaginomycetes</taxon>
        <taxon>Violaceomycetales</taxon>
        <taxon>Violaceomycetaceae</taxon>
        <taxon>Violaceomyces</taxon>
    </lineage>
</organism>
<proteinExistence type="predicted"/>
<accession>A0ACD0P407</accession>
<evidence type="ECO:0000313" key="2">
    <source>
        <dbReference type="Proteomes" id="UP000245626"/>
    </source>
</evidence>